<dbReference type="InterPro" id="IPR036515">
    <property type="entry name" value="Transposase_17_sf"/>
</dbReference>
<dbReference type="SMART" id="SM01321">
    <property type="entry name" value="Y1_Tnp"/>
    <property type="match status" value="1"/>
</dbReference>
<feature type="domain" description="Transposase IS200-like" evidence="1">
    <location>
        <begin position="35"/>
        <end position="148"/>
    </location>
</feature>
<dbReference type="Pfam" id="PF01797">
    <property type="entry name" value="Y1_Tnp"/>
    <property type="match status" value="1"/>
</dbReference>
<dbReference type="Proteomes" id="UP001374893">
    <property type="component" value="Chromosome"/>
</dbReference>
<evidence type="ECO:0000259" key="1">
    <source>
        <dbReference type="SMART" id="SM01321"/>
    </source>
</evidence>
<dbReference type="Gene3D" id="3.30.70.1290">
    <property type="entry name" value="Transposase IS200-like"/>
    <property type="match status" value="1"/>
</dbReference>
<name>A0ABM7RAI2_9BACT</name>
<keyword evidence="3" id="KW-1185">Reference proteome</keyword>
<gene>
    <name evidence="2" type="ORF">HAHE_23370</name>
</gene>
<dbReference type="InterPro" id="IPR002686">
    <property type="entry name" value="Transposase_17"/>
</dbReference>
<accession>A0ABM7RAI2</accession>
<dbReference type="InterPro" id="IPR052715">
    <property type="entry name" value="RAYT_transposase"/>
</dbReference>
<evidence type="ECO:0000313" key="3">
    <source>
        <dbReference type="Proteomes" id="UP001374893"/>
    </source>
</evidence>
<organism evidence="2 3">
    <name type="scientific">Haloferula helveola</name>
    <dbReference type="NCBI Taxonomy" id="490095"/>
    <lineage>
        <taxon>Bacteria</taxon>
        <taxon>Pseudomonadati</taxon>
        <taxon>Verrucomicrobiota</taxon>
        <taxon>Verrucomicrobiia</taxon>
        <taxon>Verrucomicrobiales</taxon>
        <taxon>Verrucomicrobiaceae</taxon>
        <taxon>Haloferula</taxon>
    </lineage>
</organism>
<sequence>MPSLWRRLTATQRAEVLRYRQKLQRPWHRPPHFEQGCIHYHLTAACYNHQPIIGATPERMAEFSESLLEALPTHPAAWCVLPNHYHLLIRTDDLKAAIKSLTRLHGRTSYEWNGKDSQRGRKIWHGVSDRGMRSAGHFWATLNYIHHNSVHHGYAEQWTEWPFSSAGSFLDEIGRDAAAELWRTHPILSYGQGWDDSDL</sequence>
<dbReference type="EMBL" id="AP024702">
    <property type="protein sequence ID" value="BCX48429.1"/>
    <property type="molecule type" value="Genomic_DNA"/>
</dbReference>
<dbReference type="PANTHER" id="PTHR36966">
    <property type="entry name" value="REP-ASSOCIATED TYROSINE TRANSPOSASE"/>
    <property type="match status" value="1"/>
</dbReference>
<proteinExistence type="predicted"/>
<reference evidence="2 3" key="1">
    <citation type="submission" date="2021-06" db="EMBL/GenBank/DDBJ databases">
        <title>Complete genome of Haloferula helveola possessing various polysaccharide degrading enzymes.</title>
        <authorList>
            <person name="Takami H."/>
            <person name="Huang C."/>
            <person name="Hamasaki K."/>
        </authorList>
    </citation>
    <scope>NUCLEOTIDE SEQUENCE [LARGE SCALE GENOMIC DNA]</scope>
    <source>
        <strain evidence="2 3">CN-1</strain>
    </source>
</reference>
<protein>
    <recommendedName>
        <fullName evidence="1">Transposase IS200-like domain-containing protein</fullName>
    </recommendedName>
</protein>
<evidence type="ECO:0000313" key="2">
    <source>
        <dbReference type="EMBL" id="BCX48429.1"/>
    </source>
</evidence>
<dbReference type="RefSeq" id="WP_338684648.1">
    <property type="nucleotide sequence ID" value="NZ_AP024702.1"/>
</dbReference>
<dbReference type="PANTHER" id="PTHR36966:SF1">
    <property type="entry name" value="REP-ASSOCIATED TYROSINE TRANSPOSASE"/>
    <property type="match status" value="1"/>
</dbReference>
<dbReference type="SUPFAM" id="SSF143422">
    <property type="entry name" value="Transposase IS200-like"/>
    <property type="match status" value="1"/>
</dbReference>